<gene>
    <name evidence="1" type="ORF">D7X96_13620</name>
</gene>
<protein>
    <submittedName>
        <fullName evidence="1">Uncharacterized protein</fullName>
    </submittedName>
</protein>
<comment type="caution">
    <text evidence="1">The sequence shown here is derived from an EMBL/GenBank/DDBJ whole genome shotgun (WGS) entry which is preliminary data.</text>
</comment>
<dbReference type="Proteomes" id="UP000282656">
    <property type="component" value="Unassembled WGS sequence"/>
</dbReference>
<dbReference type="EMBL" id="RAWM01000029">
    <property type="protein sequence ID" value="RKH69847.1"/>
    <property type="molecule type" value="Genomic_DNA"/>
</dbReference>
<reference evidence="2" key="1">
    <citation type="submission" date="2018-09" db="EMBL/GenBank/DDBJ databases">
        <authorList>
            <person name="Livingstone P.G."/>
            <person name="Whitworth D.E."/>
        </authorList>
    </citation>
    <scope>NUCLEOTIDE SEQUENCE [LARGE SCALE GENOMIC DNA]</scope>
    <source>
        <strain evidence="2">AB047A</strain>
    </source>
</reference>
<evidence type="ECO:0000313" key="2">
    <source>
        <dbReference type="Proteomes" id="UP000282656"/>
    </source>
</evidence>
<organism evidence="1 2">
    <name type="scientific">Corallococcus interemptor</name>
    <dbReference type="NCBI Taxonomy" id="2316720"/>
    <lineage>
        <taxon>Bacteria</taxon>
        <taxon>Pseudomonadati</taxon>
        <taxon>Myxococcota</taxon>
        <taxon>Myxococcia</taxon>
        <taxon>Myxococcales</taxon>
        <taxon>Cystobacterineae</taxon>
        <taxon>Myxococcaceae</taxon>
        <taxon>Corallococcus</taxon>
    </lineage>
</organism>
<accession>A0A3A8QMV2</accession>
<evidence type="ECO:0000313" key="1">
    <source>
        <dbReference type="EMBL" id="RKH69847.1"/>
    </source>
</evidence>
<keyword evidence="2" id="KW-1185">Reference proteome</keyword>
<proteinExistence type="predicted"/>
<dbReference type="AlphaFoldDB" id="A0A3A8QMV2"/>
<sequence length="165" mass="18969">MEELEYFAKLPSLEEAIEAVADARKENGALFNHQRHLEQSTVDEVRRVLIANQEAIRQVPSFDELFAILERLLTPIRGAKEMYIYDAALRLGSYLKKMPERVYLHMGTRVGAEALGIAVAERAWIAVEELPSAFSPLKAYEIEDALCRYKDDLKRVHGRLKQRLR</sequence>
<name>A0A3A8QMV2_9BACT</name>